<evidence type="ECO:0000313" key="2">
    <source>
        <dbReference type="EMBL" id="NML72120.1"/>
    </source>
</evidence>
<feature type="region of interest" description="Disordered" evidence="1">
    <location>
        <begin position="1"/>
        <end position="23"/>
    </location>
</feature>
<dbReference type="NCBIfam" id="TIGR02646">
    <property type="entry name" value="retron system putative HNH endonuclease"/>
    <property type="match status" value="1"/>
</dbReference>
<feature type="compositionally biased region" description="Polar residues" evidence="1">
    <location>
        <begin position="1"/>
        <end position="13"/>
    </location>
</feature>
<evidence type="ECO:0000313" key="3">
    <source>
        <dbReference type="Proteomes" id="UP000544054"/>
    </source>
</evidence>
<keyword evidence="3" id="KW-1185">Reference proteome</keyword>
<proteinExistence type="predicted"/>
<dbReference type="InterPro" id="IPR013467">
    <property type="entry name" value="HNH78-like"/>
</dbReference>
<comment type="caution">
    <text evidence="2">The sequence shown here is derived from an EMBL/GenBank/DDBJ whole genome shotgun (WGS) entry which is preliminary data.</text>
</comment>
<dbReference type="RefSeq" id="WP_169236575.1">
    <property type="nucleotide sequence ID" value="NZ_JABBGI010000037.1"/>
</dbReference>
<gene>
    <name evidence="2" type="ORF">HHL23_20340</name>
</gene>
<dbReference type="AlphaFoldDB" id="A0A7Y0FTR8"/>
<evidence type="ECO:0000256" key="1">
    <source>
        <dbReference type="SAM" id="MobiDB-lite"/>
    </source>
</evidence>
<name>A0A7Y0FTR8_9FLAO</name>
<organism evidence="2 3">
    <name type="scientific">Chryseobacterium antibioticum</name>
    <dbReference type="NCBI Taxonomy" id="2728847"/>
    <lineage>
        <taxon>Bacteria</taxon>
        <taxon>Pseudomonadati</taxon>
        <taxon>Bacteroidota</taxon>
        <taxon>Flavobacteriia</taxon>
        <taxon>Flavobacteriales</taxon>
        <taxon>Weeksellaceae</taxon>
        <taxon>Chryseobacterium group</taxon>
        <taxon>Chryseobacterium</taxon>
    </lineage>
</organism>
<dbReference type="Proteomes" id="UP000544054">
    <property type="component" value="Unassembled WGS sequence"/>
</dbReference>
<protein>
    <submittedName>
        <fullName evidence="2">TIGR02646 family protein</fullName>
    </submittedName>
</protein>
<sequence>MKKINKQQPSQEFTDFVKSKRPTDWKDCDGEVKRQAKEYILLEEQDLLCGYTEIYIDNEDCHIDHYVKRSLDNRLCFDWKNLIVAVNDEDFGAKYKDNGGNNIKSLAEYNDILNPVNDDGNDYFQYSLNGEINPIETLNSKGIDKSDNTIKVFNLNHNSLKTRRADLSKIIIGLRNGGLKDDEILGCLEKSGFYSFTNYILENY</sequence>
<accession>A0A7Y0FTR8</accession>
<reference evidence="2 3" key="1">
    <citation type="submission" date="2020-04" db="EMBL/GenBank/DDBJ databases">
        <title>Chryseobacterium sp. RP-3-3 sp. nov., isolated from Jeju soil.</title>
        <authorList>
            <person name="Dahal R.H."/>
        </authorList>
    </citation>
    <scope>NUCLEOTIDE SEQUENCE [LARGE SCALE GENOMIC DNA]</scope>
    <source>
        <strain evidence="2 3">RP-3-3</strain>
    </source>
</reference>
<dbReference type="EMBL" id="JABBGI010000037">
    <property type="protein sequence ID" value="NML72120.1"/>
    <property type="molecule type" value="Genomic_DNA"/>
</dbReference>